<dbReference type="Gene3D" id="1.10.1040.50">
    <property type="match status" value="1"/>
</dbReference>
<evidence type="ECO:0000256" key="3">
    <source>
        <dbReference type="ARBA" id="ARBA00022963"/>
    </source>
</evidence>
<dbReference type="Gene3D" id="3.90.226.10">
    <property type="entry name" value="2-enoyl-CoA Hydratase, Chain A, domain 1"/>
    <property type="match status" value="1"/>
</dbReference>
<keyword evidence="3" id="KW-0442">Lipid degradation</keyword>
<sequence length="766" mass="80900">MSAINKVAVIGSGVMGAGIAAHFANAGAQVVLLDIVPKDAEDRSVLAKGAVARMTKGRAPQLADPAYVSRLTAGNLDDDLEQLRDCDWVVEVVLEDLAIKHALYDKIAPYLRGNALLSSNTSTIPLADLVAEMDESLRKRFVIVHFFNPPRYMRLIELVTGPDTDPAATERARAFSDERLGKTVVPCNDRPGFIANRLGGLWMNAAAREAVARGITVEEADTVLSRPFGVPGTGVFALMDLIGVDLMGKSRLSMRNLLEADDPQQTHTKGLELFENMAAKGLAGRKAGAGFYKRSKDENGKTAAQAVDLSSLEYRAQAKGPELAKTFGVDFIDQAGDRLADFAWSVMGPTLSYAAYCVPEITAHPADIDAAMELGYNWRMGPFKLIDKIGADKIAARLKAEGQDVPPLLALAAERGGIYSGKGLDRKVLMPTGEQADVPRGPGVIFASDLTDMPVFATDAVVLRNMGDGVALLTITAPNAALDDLVMTGVSEALDVVQRDFKAMVIGSDGNHFSVGANLKKALDRADAGELDLVADQLVIGQATMRKIKYAPFPVVSAACGLALGGGCEILMHSDRVMAALESNIGLVEANVGLLPAWGGTTALLLRKSAELGDPVKGAEVAFDTIAAALMVGSAPMAQHAGYLRATDGVVMNRDRLLADAKAAALELAEGYAAPAKAGITLDAQAITAALEPKLAALAEATADAPYAVEIARETAQVLSGGKVGGTLDEVALHALEAEGMMRLIRQDKTIERMRHTMTTGKPLKN</sequence>
<dbReference type="InterPro" id="IPR006108">
    <property type="entry name" value="3HC_DH_C"/>
</dbReference>
<dbReference type="UniPathway" id="UPA00659"/>
<keyword evidence="4 10" id="KW-0560">Oxidoreductase</keyword>
<protein>
    <submittedName>
        <fullName evidence="10">Putative 3-hydroxyacyl-CoA dehydrogenase</fullName>
        <ecNumber evidence="10">1.1.1.35</ecNumber>
    </submittedName>
</protein>
<dbReference type="Gene3D" id="3.40.50.720">
    <property type="entry name" value="NAD(P)-binding Rossmann-like Domain"/>
    <property type="match status" value="1"/>
</dbReference>
<gene>
    <name evidence="10" type="primary">fadN</name>
    <name evidence="10" type="ORF">TRM7615_02794</name>
</gene>
<dbReference type="EMBL" id="ONZG01000006">
    <property type="protein sequence ID" value="SPJ29281.1"/>
    <property type="molecule type" value="Genomic_DNA"/>
</dbReference>
<evidence type="ECO:0000256" key="7">
    <source>
        <dbReference type="ARBA" id="ARBA00049556"/>
    </source>
</evidence>
<evidence type="ECO:0000256" key="2">
    <source>
        <dbReference type="ARBA" id="ARBA00022832"/>
    </source>
</evidence>
<dbReference type="InterPro" id="IPR001753">
    <property type="entry name" value="Enoyl-CoA_hydra/iso"/>
</dbReference>
<keyword evidence="11" id="KW-1185">Reference proteome</keyword>
<evidence type="ECO:0000256" key="6">
    <source>
        <dbReference type="ARBA" id="ARBA00023098"/>
    </source>
</evidence>
<accession>A0A2R8CA17</accession>
<dbReference type="InterPro" id="IPR008927">
    <property type="entry name" value="6-PGluconate_DH-like_C_sf"/>
</dbReference>
<dbReference type="GO" id="GO:0003857">
    <property type="term" value="F:(3S)-3-hydroxyacyl-CoA dehydrogenase (NAD+) activity"/>
    <property type="evidence" value="ECO:0007669"/>
    <property type="project" value="UniProtKB-EC"/>
</dbReference>
<keyword evidence="6" id="KW-0443">Lipid metabolism</keyword>
<keyword evidence="5" id="KW-0520">NAD</keyword>
<dbReference type="GO" id="GO:0070403">
    <property type="term" value="F:NAD+ binding"/>
    <property type="evidence" value="ECO:0007669"/>
    <property type="project" value="InterPro"/>
</dbReference>
<dbReference type="CDD" id="cd06558">
    <property type="entry name" value="crotonase-like"/>
    <property type="match status" value="1"/>
</dbReference>
<name>A0A2R8CA17_9RHOB</name>
<proteinExistence type="predicted"/>
<evidence type="ECO:0000313" key="10">
    <source>
        <dbReference type="EMBL" id="SPJ29281.1"/>
    </source>
</evidence>
<dbReference type="SUPFAM" id="SSF52096">
    <property type="entry name" value="ClpP/crotonase"/>
    <property type="match status" value="1"/>
</dbReference>
<feature type="domain" description="3-hydroxyacyl-CoA dehydrogenase C-terminal" evidence="8">
    <location>
        <begin position="192"/>
        <end position="293"/>
    </location>
</feature>
<keyword evidence="2" id="KW-0276">Fatty acid metabolism</keyword>
<dbReference type="GO" id="GO:0006635">
    <property type="term" value="P:fatty acid beta-oxidation"/>
    <property type="evidence" value="ECO:0007669"/>
    <property type="project" value="UniProtKB-UniPathway"/>
</dbReference>
<dbReference type="SUPFAM" id="SSF48179">
    <property type="entry name" value="6-phosphogluconate dehydrogenase C-terminal domain-like"/>
    <property type="match status" value="2"/>
</dbReference>
<dbReference type="OrthoDB" id="5389341at2"/>
<comment type="pathway">
    <text evidence="1">Lipid metabolism; fatty acid beta-oxidation.</text>
</comment>
<dbReference type="RefSeq" id="WP_108788501.1">
    <property type="nucleotide sequence ID" value="NZ_ONZG01000006.1"/>
</dbReference>
<reference evidence="11" key="1">
    <citation type="submission" date="2018-03" db="EMBL/GenBank/DDBJ databases">
        <authorList>
            <person name="Rodrigo-Torres L."/>
            <person name="Arahal R. D."/>
            <person name="Lucena T."/>
        </authorList>
    </citation>
    <scope>NUCLEOTIDE SEQUENCE [LARGE SCALE GENOMIC DNA]</scope>
    <source>
        <strain evidence="11">CECT 7615</strain>
    </source>
</reference>
<dbReference type="EC" id="1.1.1.35" evidence="10"/>
<feature type="domain" description="3-hydroxyacyl-CoA dehydrogenase C-terminal" evidence="8">
    <location>
        <begin position="346"/>
        <end position="396"/>
    </location>
</feature>
<organism evidence="10 11">
    <name type="scientific">Falsiruegeria mediterranea M17</name>
    <dbReference type="NCBI Taxonomy" id="1200281"/>
    <lineage>
        <taxon>Bacteria</taxon>
        <taxon>Pseudomonadati</taxon>
        <taxon>Pseudomonadota</taxon>
        <taxon>Alphaproteobacteria</taxon>
        <taxon>Rhodobacterales</taxon>
        <taxon>Roseobacteraceae</taxon>
        <taxon>Falsiruegeria</taxon>
    </lineage>
</organism>
<evidence type="ECO:0000259" key="8">
    <source>
        <dbReference type="Pfam" id="PF00725"/>
    </source>
</evidence>
<evidence type="ECO:0000313" key="11">
    <source>
        <dbReference type="Proteomes" id="UP000244898"/>
    </source>
</evidence>
<evidence type="ECO:0000256" key="1">
    <source>
        <dbReference type="ARBA" id="ARBA00005005"/>
    </source>
</evidence>
<evidence type="ECO:0000259" key="9">
    <source>
        <dbReference type="Pfam" id="PF02737"/>
    </source>
</evidence>
<feature type="domain" description="3-hydroxyacyl-CoA dehydrogenase NAD binding" evidence="9">
    <location>
        <begin position="6"/>
        <end position="189"/>
    </location>
</feature>
<dbReference type="AlphaFoldDB" id="A0A2R8CA17"/>
<evidence type="ECO:0000256" key="5">
    <source>
        <dbReference type="ARBA" id="ARBA00023027"/>
    </source>
</evidence>
<evidence type="ECO:0000256" key="4">
    <source>
        <dbReference type="ARBA" id="ARBA00023002"/>
    </source>
</evidence>
<dbReference type="PANTHER" id="PTHR48075">
    <property type="entry name" value="3-HYDROXYACYL-COA DEHYDROGENASE FAMILY PROTEIN"/>
    <property type="match status" value="1"/>
</dbReference>
<dbReference type="SUPFAM" id="SSF51735">
    <property type="entry name" value="NAD(P)-binding Rossmann-fold domains"/>
    <property type="match status" value="1"/>
</dbReference>
<dbReference type="InterPro" id="IPR006176">
    <property type="entry name" value="3-OHacyl-CoA_DH_NAD-bd"/>
</dbReference>
<dbReference type="Pfam" id="PF00725">
    <property type="entry name" value="3HCDH"/>
    <property type="match status" value="2"/>
</dbReference>
<dbReference type="Pfam" id="PF00378">
    <property type="entry name" value="ECH_1"/>
    <property type="match status" value="1"/>
</dbReference>
<dbReference type="InterPro" id="IPR029045">
    <property type="entry name" value="ClpP/crotonase-like_dom_sf"/>
</dbReference>
<dbReference type="PANTHER" id="PTHR48075:SF7">
    <property type="entry name" value="3-HYDROXYACYL-COA DEHYDROGENASE-RELATED"/>
    <property type="match status" value="1"/>
</dbReference>
<dbReference type="Pfam" id="PF02737">
    <property type="entry name" value="3HCDH_N"/>
    <property type="match status" value="1"/>
</dbReference>
<dbReference type="Proteomes" id="UP000244898">
    <property type="component" value="Unassembled WGS sequence"/>
</dbReference>
<dbReference type="InterPro" id="IPR036291">
    <property type="entry name" value="NAD(P)-bd_dom_sf"/>
</dbReference>
<comment type="catalytic activity">
    <reaction evidence="7">
        <text>a (3S)-3-hydroxyacyl-CoA + NAD(+) = a 3-oxoacyl-CoA + NADH + H(+)</text>
        <dbReference type="Rhea" id="RHEA:22432"/>
        <dbReference type="ChEBI" id="CHEBI:15378"/>
        <dbReference type="ChEBI" id="CHEBI:57318"/>
        <dbReference type="ChEBI" id="CHEBI:57540"/>
        <dbReference type="ChEBI" id="CHEBI:57945"/>
        <dbReference type="ChEBI" id="CHEBI:90726"/>
        <dbReference type="EC" id="1.1.1.35"/>
    </reaction>
</comment>